<feature type="compositionally biased region" description="Polar residues" evidence="2">
    <location>
        <begin position="1260"/>
        <end position="1270"/>
    </location>
</feature>
<feature type="compositionally biased region" description="Low complexity" evidence="2">
    <location>
        <begin position="948"/>
        <end position="989"/>
    </location>
</feature>
<feature type="compositionally biased region" description="Low complexity" evidence="2">
    <location>
        <begin position="459"/>
        <end position="473"/>
    </location>
</feature>
<feature type="compositionally biased region" description="Polar residues" evidence="2">
    <location>
        <begin position="510"/>
        <end position="519"/>
    </location>
</feature>
<feature type="compositionally biased region" description="Low complexity" evidence="2">
    <location>
        <begin position="428"/>
        <end position="445"/>
    </location>
</feature>
<feature type="compositionally biased region" description="Basic and acidic residues" evidence="2">
    <location>
        <begin position="871"/>
        <end position="881"/>
    </location>
</feature>
<keyword evidence="1" id="KW-0175">Coiled coil</keyword>
<dbReference type="GO" id="GO:0032012">
    <property type="term" value="P:regulation of ARF protein signal transduction"/>
    <property type="evidence" value="ECO:0007669"/>
    <property type="project" value="InterPro"/>
</dbReference>
<dbReference type="HOGENOM" id="CLU_240812_0_0_1"/>
<dbReference type="Pfam" id="PF01369">
    <property type="entry name" value="Sec7"/>
    <property type="match status" value="1"/>
</dbReference>
<evidence type="ECO:0000259" key="4">
    <source>
        <dbReference type="PROSITE" id="PS50190"/>
    </source>
</evidence>
<feature type="region of interest" description="Disordered" evidence="2">
    <location>
        <begin position="256"/>
        <end position="582"/>
    </location>
</feature>
<dbReference type="SMART" id="SM00222">
    <property type="entry name" value="Sec7"/>
    <property type="match status" value="1"/>
</dbReference>
<feature type="compositionally biased region" description="Basic and acidic residues" evidence="2">
    <location>
        <begin position="726"/>
        <end position="744"/>
    </location>
</feature>
<sequence length="1766" mass="187852">MLCTRAQIHTFDPHHLWSSPQVLLLHRLAAIVPAALSSANLLDRIVQRSPSLHSWESTRMSAATHILTGDNASSQRTSFSSDHSEIPSYPRSHKHASPSDEPIPLPDSRLDAPQPTAIPSAPRDRDAPPPLRGDLPATRPDARHLQARPDTASTIASFASASADIPGRPSIASVNSSRHTSPRKPPARIGRSFEALLASDETYVFKETAKVALGPEDSPRASSSRIPSSHSLDASSGSKRVIVERRRESFTSSLLSTDLDDVHEEMTDVTPRPPDADVFASPQQQQQHHPQPSTSSATILRSASGGVRADQARVPASPDRTTSLGRRTAASPSQPAKPRTSNAMATQPNSMLPPAAPASPNATMRARSRASSSLGLEQEIHAATTDAEAERASSMGSFRQRMKKTSGFLRKLRKDGTQPRRDRDANQPNGAGSSSGAYSTGSNPSATSLGRRESKASVHSQGGSSTAGSTSHSTNHKHTTHFASTDGVAVPDIPERFMQSSASSNSHMSTIPSHATMSAQDHGRTLAADAQELASPSKSGLRVPSAPATTTEWSPASKVALPQRSSSQGHERNKSLASSDSTGAIRLAVQQLESQMEDALKEAPQQLPHAANKQPDTQSKKQWGPSPQLPDLDIQRYKERSGSFLEEDDLVSVDNNAPAAVASANHSTSSHKTSTPTDARSPAARTAGLPVTTTGLGISAGASTEEAVVSSAAVQNANCVSVESKAPSKEPIENETTKRADRSKPLPPVTSPRVVDAPSSTNGADSPREPTHSARSSVRNSIDPNADAQLRRRTMDSGASLVSARSFETAAETSALDSADTKVTSLSQASHEHQASGESARVNDTPTQQPLASATAGSLDGTEPKQSQFDHSSRDIGHGSDVEDDDANELSIRLVTKRSDLSNVDLPSPQEMHTAIITAPASPELDASALPKVVELSQTSFLRPGRNGSMSRGHSASSGSVRAGPGLLSTPSMRRSASPSSSPTSARTSFEVPSSRMAKDEMAAPPSVAASAHELATKCWEEDASFLKREKVAEWLGGLGLINRAARTFYFANFDFSTLRLDVAFRRLCDKLFLRAETQQIDRILAAFSQRYFECNPDSIFGSSDVIHSVVFSILLLNTDLHIAELQERMTRQQFVRNTLSAIAESSSDAPVSSGMDDSRSSFSTAHVDMTRSADAAAHATTPAQRRNSISSYLGSRSKHSLAHLEASSDSQPQDSSRPGTAMSGAKGKEADIEAMLRDIYAAVKSDRILLPSPEGGSGTLATGRTSGTFSPMGGSRRKTGKGNDRMTALKRGSIRGIQGLLGGMNSNNSFLDPAVSPNPSRSSVDSWGRSSATFASGVDRDRLLSPALSVTPGFASTLSHTIIKESMEEDAVGGAANASSTAENAIDEEDDDDKLALAGPPWAKEGSLTRKHYWESTGKRAKDKNWTELFVVVSKGTLSMFRFDTGGSSASASTASKAKGRASAAAAVRGDGGASAVLGGGNWLSNATCLGEIPLAHSLANALPPPGYNRTRPHVFALTLPGGKVYFFQTGHEELVNEWVSTCNYWAARQSKEPLAGGVSNMEYGWNKVLPQLDDDEYEELDNGGAATFGSQSQLGEGDARSVRSGKGGVRGKVGLRTFGSSSVSPSPATSISTSSNAGYLSNERVFVNEWRAPQLPTVASTLSEERQLARLEKQVERLEAELTLHNELRQPMLSLYSPKGTNHAKALANWERKSNHLLQELVKYHSYTEALRKSADLKAERTARREVEGMIQQGDDALAELSIA</sequence>
<feature type="coiled-coil region" evidence="1">
    <location>
        <begin position="1663"/>
        <end position="1690"/>
    </location>
</feature>
<dbReference type="Pfam" id="PF15410">
    <property type="entry name" value="PH_9"/>
    <property type="match status" value="1"/>
</dbReference>
<dbReference type="InterPro" id="IPR035999">
    <property type="entry name" value="Sec7_dom_sf"/>
</dbReference>
<dbReference type="SUPFAM" id="SSF50729">
    <property type="entry name" value="PH domain-like"/>
    <property type="match status" value="1"/>
</dbReference>
<feature type="compositionally biased region" description="Low complexity" evidence="2">
    <location>
        <begin position="282"/>
        <end position="292"/>
    </location>
</feature>
<evidence type="ECO:0000313" key="6">
    <source>
        <dbReference type="Proteomes" id="UP000019462"/>
    </source>
</evidence>
<dbReference type="InterPro" id="IPR023394">
    <property type="entry name" value="Sec7_C_sf"/>
</dbReference>
<dbReference type="PROSITE" id="PS50190">
    <property type="entry name" value="SEC7"/>
    <property type="match status" value="1"/>
</dbReference>
<dbReference type="PANTHER" id="PTHR10663:SF373">
    <property type="entry name" value="PH AND SEC7 DOMAIN-CONTAINING PROTEIN C11E3.11C"/>
    <property type="match status" value="1"/>
</dbReference>
<proteinExistence type="predicted"/>
<dbReference type="Proteomes" id="UP000019462">
    <property type="component" value="Unassembled WGS sequence"/>
</dbReference>
<dbReference type="InterPro" id="IPR041681">
    <property type="entry name" value="PH_9"/>
</dbReference>
<feature type="compositionally biased region" description="Low complexity" evidence="2">
    <location>
        <begin position="500"/>
        <end position="509"/>
    </location>
</feature>
<feature type="compositionally biased region" description="Low complexity" evidence="2">
    <location>
        <begin position="666"/>
        <end position="677"/>
    </location>
</feature>
<feature type="region of interest" description="Disordered" evidence="2">
    <location>
        <begin position="940"/>
        <end position="1006"/>
    </location>
</feature>
<dbReference type="Gene3D" id="2.30.29.30">
    <property type="entry name" value="Pleckstrin-homology domain (PH domain)/Phosphotyrosine-binding domain (PTB)"/>
    <property type="match status" value="1"/>
</dbReference>
<dbReference type="PANTHER" id="PTHR10663">
    <property type="entry name" value="GUANYL-NUCLEOTIDE EXCHANGE FACTOR"/>
    <property type="match status" value="1"/>
</dbReference>
<feature type="region of interest" description="Disordered" evidence="2">
    <location>
        <begin position="811"/>
        <end position="887"/>
    </location>
</feature>
<comment type="caution">
    <text evidence="5">The sequence shown here is derived from an EMBL/GenBank/DDBJ whole genome shotgun (WGS) entry which is preliminary data.</text>
</comment>
<dbReference type="GO" id="GO:0005085">
    <property type="term" value="F:guanyl-nucleotide exchange factor activity"/>
    <property type="evidence" value="ECO:0007669"/>
    <property type="project" value="InterPro"/>
</dbReference>
<dbReference type="InterPro" id="IPR000904">
    <property type="entry name" value="Sec7_dom"/>
</dbReference>
<feature type="domain" description="PH" evidence="3">
    <location>
        <begin position="1402"/>
        <end position="1549"/>
    </location>
</feature>
<feature type="region of interest" description="Disordered" evidence="2">
    <location>
        <begin position="1371"/>
        <end position="1402"/>
    </location>
</feature>
<keyword evidence="6" id="KW-1185">Reference proteome</keyword>
<feature type="region of interest" description="Disordered" evidence="2">
    <location>
        <begin position="1252"/>
        <end position="1285"/>
    </location>
</feature>
<protein>
    <recommendedName>
        <fullName evidence="7">SEC7 domain-containing protein</fullName>
    </recommendedName>
</protein>
<evidence type="ECO:0000259" key="3">
    <source>
        <dbReference type="PROSITE" id="PS50003"/>
    </source>
</evidence>
<feature type="region of interest" description="Disordered" evidence="2">
    <location>
        <begin position="722"/>
        <end position="797"/>
    </location>
</feature>
<feature type="compositionally biased region" description="Polar residues" evidence="2">
    <location>
        <begin position="70"/>
        <end position="81"/>
    </location>
</feature>
<feature type="compositionally biased region" description="Low complexity" evidence="2">
    <location>
        <begin position="150"/>
        <end position="165"/>
    </location>
</feature>
<evidence type="ECO:0000256" key="1">
    <source>
        <dbReference type="SAM" id="Coils"/>
    </source>
</evidence>
<feature type="domain" description="SEC7" evidence="4">
    <location>
        <begin position="997"/>
        <end position="1151"/>
    </location>
</feature>
<feature type="compositionally biased region" description="Polar residues" evidence="2">
    <location>
        <begin position="773"/>
        <end position="783"/>
    </location>
</feature>
<evidence type="ECO:0008006" key="7">
    <source>
        <dbReference type="Google" id="ProtNLM"/>
    </source>
</evidence>
<feature type="compositionally biased region" description="Polar residues" evidence="2">
    <location>
        <begin position="811"/>
        <end position="829"/>
    </location>
</feature>
<gene>
    <name evidence="5" type="ORF">PaG_02115</name>
</gene>
<feature type="compositionally biased region" description="Low complexity" evidence="2">
    <location>
        <begin position="220"/>
        <end position="231"/>
    </location>
</feature>
<dbReference type="EMBL" id="AWNI01000008">
    <property type="protein sequence ID" value="ETS63797.1"/>
    <property type="molecule type" value="Genomic_DNA"/>
</dbReference>
<reference evidence="5 6" key="1">
    <citation type="journal article" date="2014" name="Genome Announc.">
        <title>Genome sequence of the basidiomycetous fungus Pseudozyma aphidis DSM70725, an efficient producer of biosurfactant mannosylerythritol lipids.</title>
        <authorList>
            <person name="Lorenz S."/>
            <person name="Guenther M."/>
            <person name="Grumaz C."/>
            <person name="Rupp S."/>
            <person name="Zibek S."/>
            <person name="Sohn K."/>
        </authorList>
    </citation>
    <scope>NUCLEOTIDE SEQUENCE [LARGE SCALE GENOMIC DNA]</scope>
    <source>
        <strain evidence="6">ATCC 32657 / CBS 517.83 / DSM 70725 / JCM 10318 / NBRC 10182 / NRRL Y-7954 / St-0401</strain>
    </source>
</reference>
<feature type="region of interest" description="Disordered" evidence="2">
    <location>
        <begin position="1588"/>
        <end position="1608"/>
    </location>
</feature>
<dbReference type="SMART" id="SM00233">
    <property type="entry name" value="PH"/>
    <property type="match status" value="1"/>
</dbReference>
<evidence type="ECO:0000256" key="2">
    <source>
        <dbReference type="SAM" id="MobiDB-lite"/>
    </source>
</evidence>
<dbReference type="Gene3D" id="1.10.1000.11">
    <property type="entry name" value="Arf Nucleotide-binding Site Opener,domain 2"/>
    <property type="match status" value="1"/>
</dbReference>
<feature type="region of interest" description="Disordered" evidence="2">
    <location>
        <begin position="1174"/>
        <end position="1230"/>
    </location>
</feature>
<feature type="compositionally biased region" description="Low complexity" evidence="2">
    <location>
        <begin position="1174"/>
        <end position="1187"/>
    </location>
</feature>
<dbReference type="InterPro" id="IPR001849">
    <property type="entry name" value="PH_domain"/>
</dbReference>
<dbReference type="InterPro" id="IPR011993">
    <property type="entry name" value="PH-like_dom_sf"/>
</dbReference>
<dbReference type="SUPFAM" id="SSF48425">
    <property type="entry name" value="Sec7 domain"/>
    <property type="match status" value="1"/>
</dbReference>
<feature type="compositionally biased region" description="Basic and acidic residues" evidence="2">
    <location>
        <begin position="414"/>
        <end position="425"/>
    </location>
</feature>
<dbReference type="OrthoDB" id="2157641at2759"/>
<feature type="region of interest" description="Disordered" evidence="2">
    <location>
        <begin position="214"/>
        <end position="240"/>
    </location>
</feature>
<evidence type="ECO:0000313" key="5">
    <source>
        <dbReference type="EMBL" id="ETS63797.1"/>
    </source>
</evidence>
<feature type="region of interest" description="Disordered" evidence="2">
    <location>
        <begin position="606"/>
        <end position="690"/>
    </location>
</feature>
<feature type="compositionally biased region" description="Polar residues" evidence="2">
    <location>
        <begin position="319"/>
        <end position="350"/>
    </location>
</feature>
<organism evidence="5 6">
    <name type="scientific">Moesziomyces aphidis</name>
    <name type="common">Pseudozyma aphidis</name>
    <dbReference type="NCBI Taxonomy" id="84754"/>
    <lineage>
        <taxon>Eukaryota</taxon>
        <taxon>Fungi</taxon>
        <taxon>Dikarya</taxon>
        <taxon>Basidiomycota</taxon>
        <taxon>Ustilaginomycotina</taxon>
        <taxon>Ustilaginomycetes</taxon>
        <taxon>Ustilaginales</taxon>
        <taxon>Ustilaginaceae</taxon>
        <taxon>Moesziomyces</taxon>
    </lineage>
</organism>
<feature type="region of interest" description="Disordered" evidence="2">
    <location>
        <begin position="69"/>
        <end position="189"/>
    </location>
</feature>
<name>W3VSQ1_MOEAP</name>
<feature type="compositionally biased region" description="Low complexity" evidence="2">
    <location>
        <begin position="1208"/>
        <end position="1219"/>
    </location>
</feature>
<feature type="compositionally biased region" description="Polar residues" evidence="2">
    <location>
        <begin position="842"/>
        <end position="856"/>
    </location>
</feature>
<accession>W3VSQ1</accession>
<dbReference type="PROSITE" id="PS50003">
    <property type="entry name" value="PH_DOMAIN"/>
    <property type="match status" value="1"/>
</dbReference>